<proteinExistence type="predicted"/>
<keyword evidence="3" id="KW-1185">Reference proteome</keyword>
<accession>A0ABX2B396</accession>
<evidence type="ECO:0000313" key="3">
    <source>
        <dbReference type="Proteomes" id="UP000820977"/>
    </source>
</evidence>
<keyword evidence="1" id="KW-0812">Transmembrane</keyword>
<protein>
    <submittedName>
        <fullName evidence="2">ABC transporter substrate-binding protein</fullName>
    </submittedName>
</protein>
<keyword evidence="1" id="KW-1133">Transmembrane helix</keyword>
<feature type="transmembrane region" description="Helical" evidence="1">
    <location>
        <begin position="61"/>
        <end position="79"/>
    </location>
</feature>
<evidence type="ECO:0000313" key="2">
    <source>
        <dbReference type="EMBL" id="NPE25283.1"/>
    </source>
</evidence>
<dbReference type="EMBL" id="JABKKJ010000009">
    <property type="protein sequence ID" value="NPE25283.1"/>
    <property type="molecule type" value="Genomic_DNA"/>
</dbReference>
<keyword evidence="1" id="KW-0472">Membrane</keyword>
<organism evidence="2 3">
    <name type="scientific">Xylanibacter caecicola</name>
    <dbReference type="NCBI Taxonomy" id="2736294"/>
    <lineage>
        <taxon>Bacteria</taxon>
        <taxon>Pseudomonadati</taxon>
        <taxon>Bacteroidota</taxon>
        <taxon>Bacteroidia</taxon>
        <taxon>Bacteroidales</taxon>
        <taxon>Prevotellaceae</taxon>
        <taxon>Xylanibacter</taxon>
    </lineage>
</organism>
<gene>
    <name evidence="2" type="ORF">HPS54_07125</name>
</gene>
<dbReference type="Proteomes" id="UP000820977">
    <property type="component" value="Unassembled WGS sequence"/>
</dbReference>
<comment type="caution">
    <text evidence="2">The sequence shown here is derived from an EMBL/GenBank/DDBJ whole genome shotgun (WGS) entry which is preliminary data.</text>
</comment>
<sequence>MTNNGVLRHIKVGSALLLCTLQILLVLLSWILAAAFPELSVRSLLSSEGIRWFLGNFTDNMQTPVLVWLLVGSVAYGALRDSKMPHALRECLGKNRLPYSKRLALSLVLFEFVACVAVMFLLAGIPHAILLSVTGNLFPSSFSNSIIPVTAFCLSLFAVTFGTISGMQKTAEDVFSMLTSGISYTLPLWLIYILGAQLYFSLLFVFPDFPL</sequence>
<reference evidence="2 3" key="1">
    <citation type="submission" date="2020-05" db="EMBL/GenBank/DDBJ databases">
        <title>Distinct polysaccharide utilization as determinants for interspecies competition between intestinal Prevotella spp.</title>
        <authorList>
            <person name="Galvez E.J.C."/>
            <person name="Iljazovic A."/>
            <person name="Strowig T."/>
        </authorList>
    </citation>
    <scope>NUCLEOTIDE SEQUENCE [LARGE SCALE GENOMIC DNA]</scope>
    <source>
        <strain evidence="2 3">PCHR</strain>
    </source>
</reference>
<feature type="transmembrane region" description="Helical" evidence="1">
    <location>
        <begin position="145"/>
        <end position="165"/>
    </location>
</feature>
<name>A0ABX2B396_9BACT</name>
<dbReference type="RefSeq" id="WP_172344765.1">
    <property type="nucleotide sequence ID" value="NZ_CATEIB010000051.1"/>
</dbReference>
<feature type="transmembrane region" description="Helical" evidence="1">
    <location>
        <begin position="103"/>
        <end position="125"/>
    </location>
</feature>
<evidence type="ECO:0000256" key="1">
    <source>
        <dbReference type="SAM" id="Phobius"/>
    </source>
</evidence>
<feature type="transmembrane region" description="Helical" evidence="1">
    <location>
        <begin position="12"/>
        <end position="36"/>
    </location>
</feature>